<dbReference type="AlphaFoldDB" id="A0A0E9V2W1"/>
<sequence>MYLEDRTVSLTIFFLSVWISFFHIR</sequence>
<feature type="transmembrane region" description="Helical" evidence="1">
    <location>
        <begin position="6"/>
        <end position="24"/>
    </location>
</feature>
<organism evidence="2">
    <name type="scientific">Anguilla anguilla</name>
    <name type="common">European freshwater eel</name>
    <name type="synonym">Muraena anguilla</name>
    <dbReference type="NCBI Taxonomy" id="7936"/>
    <lineage>
        <taxon>Eukaryota</taxon>
        <taxon>Metazoa</taxon>
        <taxon>Chordata</taxon>
        <taxon>Craniata</taxon>
        <taxon>Vertebrata</taxon>
        <taxon>Euteleostomi</taxon>
        <taxon>Actinopterygii</taxon>
        <taxon>Neopterygii</taxon>
        <taxon>Teleostei</taxon>
        <taxon>Anguilliformes</taxon>
        <taxon>Anguillidae</taxon>
        <taxon>Anguilla</taxon>
    </lineage>
</organism>
<evidence type="ECO:0000256" key="1">
    <source>
        <dbReference type="SAM" id="Phobius"/>
    </source>
</evidence>
<dbReference type="EMBL" id="GBXM01036817">
    <property type="protein sequence ID" value="JAH71760.1"/>
    <property type="molecule type" value="Transcribed_RNA"/>
</dbReference>
<name>A0A0E9V2W1_ANGAN</name>
<evidence type="ECO:0000313" key="2">
    <source>
        <dbReference type="EMBL" id="JAH71760.1"/>
    </source>
</evidence>
<accession>A0A0E9V2W1</accession>
<reference evidence="2" key="1">
    <citation type="submission" date="2014-11" db="EMBL/GenBank/DDBJ databases">
        <authorList>
            <person name="Amaro Gonzalez C."/>
        </authorList>
    </citation>
    <scope>NUCLEOTIDE SEQUENCE</scope>
</reference>
<keyword evidence="1" id="KW-1133">Transmembrane helix</keyword>
<keyword evidence="1" id="KW-0812">Transmembrane</keyword>
<proteinExistence type="predicted"/>
<protein>
    <submittedName>
        <fullName evidence="2">Uncharacterized protein</fullName>
    </submittedName>
</protein>
<reference evidence="2" key="2">
    <citation type="journal article" date="2015" name="Fish Shellfish Immunol.">
        <title>Early steps in the European eel (Anguilla anguilla)-Vibrio vulnificus interaction in the gills: Role of the RtxA13 toxin.</title>
        <authorList>
            <person name="Callol A."/>
            <person name="Pajuelo D."/>
            <person name="Ebbesson L."/>
            <person name="Teles M."/>
            <person name="MacKenzie S."/>
            <person name="Amaro C."/>
        </authorList>
    </citation>
    <scope>NUCLEOTIDE SEQUENCE</scope>
</reference>
<keyword evidence="1" id="KW-0472">Membrane</keyword>